<gene>
    <name evidence="3" type="ORF">TRFO_37326</name>
</gene>
<dbReference type="GeneID" id="94846057"/>
<accession>A0A1J4JBF6</accession>
<dbReference type="Pfam" id="PF13863">
    <property type="entry name" value="DUF4200"/>
    <property type="match status" value="1"/>
</dbReference>
<reference evidence="3" key="1">
    <citation type="submission" date="2016-10" db="EMBL/GenBank/DDBJ databases">
        <authorList>
            <person name="Benchimol M."/>
            <person name="Almeida L.G."/>
            <person name="Vasconcelos A.T."/>
            <person name="Perreira-Neves A."/>
            <person name="Rosa I.A."/>
            <person name="Tasca T."/>
            <person name="Bogo M.R."/>
            <person name="de Souza W."/>
        </authorList>
    </citation>
    <scope>NUCLEOTIDE SEQUENCE [LARGE SCALE GENOMIC DNA]</scope>
    <source>
        <strain evidence="3">K</strain>
    </source>
</reference>
<evidence type="ECO:0000259" key="2">
    <source>
        <dbReference type="Pfam" id="PF13863"/>
    </source>
</evidence>
<dbReference type="RefSeq" id="XP_068349609.1">
    <property type="nucleotide sequence ID" value="XM_068511353.1"/>
</dbReference>
<keyword evidence="4" id="KW-1185">Reference proteome</keyword>
<evidence type="ECO:0000313" key="4">
    <source>
        <dbReference type="Proteomes" id="UP000179807"/>
    </source>
</evidence>
<dbReference type="VEuPathDB" id="TrichDB:TRFO_37326"/>
<dbReference type="Proteomes" id="UP000179807">
    <property type="component" value="Unassembled WGS sequence"/>
</dbReference>
<feature type="domain" description="DUF4200" evidence="2">
    <location>
        <begin position="42"/>
        <end position="159"/>
    </location>
</feature>
<feature type="coiled-coil region" evidence="1">
    <location>
        <begin position="116"/>
        <end position="143"/>
    </location>
</feature>
<evidence type="ECO:0000313" key="3">
    <source>
        <dbReference type="EMBL" id="OHS96472.1"/>
    </source>
</evidence>
<proteinExistence type="predicted"/>
<dbReference type="EMBL" id="MLAK01001173">
    <property type="protein sequence ID" value="OHS96472.1"/>
    <property type="molecule type" value="Genomic_DNA"/>
</dbReference>
<dbReference type="InterPro" id="IPR025252">
    <property type="entry name" value="DUF4200"/>
</dbReference>
<name>A0A1J4JBF6_9EUKA</name>
<protein>
    <recommendedName>
        <fullName evidence="2">DUF4200 domain-containing protein</fullName>
    </recommendedName>
</protein>
<keyword evidence="1" id="KW-0175">Coiled coil</keyword>
<comment type="caution">
    <text evidence="3">The sequence shown here is derived from an EMBL/GenBank/DDBJ whole genome shotgun (WGS) entry which is preliminary data.</text>
</comment>
<sequence length="360" mass="42484">MNASTFITEQKRTKTCFEKKYLDAFGNRQERRLDLPGLSPALISKRQELEEIQKKLAEERIGFERWTQDYEHRKNDQNAKIRLYQDEELVHKQFNKQAQNDIIRTKDNTDKEFQQTQKLEIELANLKLKEQELASKLKYLREQIDKCKPCADFLEDIVTATKYFETPEAVLNKYKSLISTKDDWSSTLHNELGLNDKFTQKKARLAFLKNQLIERNHKLSVLREEHEKSIKEKRYKQITVIKNAERTEEKEAEIATILTSIDNICRQVIQNPIQKVKSQMAKQEVPTTVEAKLDIIKNRFLDLIEIVGDPEVTKMVRMEDDLRDFLRTSRRIIENHSRLTTPKKNSISKLSSKVDMENNL</sequence>
<dbReference type="AlphaFoldDB" id="A0A1J4JBF6"/>
<evidence type="ECO:0000256" key="1">
    <source>
        <dbReference type="SAM" id="Coils"/>
    </source>
</evidence>
<organism evidence="3 4">
    <name type="scientific">Tritrichomonas foetus</name>
    <dbReference type="NCBI Taxonomy" id="1144522"/>
    <lineage>
        <taxon>Eukaryota</taxon>
        <taxon>Metamonada</taxon>
        <taxon>Parabasalia</taxon>
        <taxon>Tritrichomonadida</taxon>
        <taxon>Tritrichomonadidae</taxon>
        <taxon>Tritrichomonas</taxon>
    </lineage>
</organism>